<sequence length="413" mass="46478">MTNWILGDKFYAVYPHKNSIKGLWESKWKAACMKSVYPFHDGAYEDFEPIFERLIAENINDAYADEFTNSFLPTAEALEAKAREAAEDGRQEQAAEYYRRAAVVYRISRFPYVSPDPKGSVATSLLKRAAFNRQKQVYLKAASTWSPPIKEVVIPHKYRAGKDGASIPLLVRIPQHADRTNPVPVVLLMTGLDGYRCDNSQRTHELVGRGWATVICEIPGTADCPADPADPESPDRLWNSVLEYIASRPEFNLQKVTAWGLSAGGFYAIRAAATHRDQLLGCVAHGPGTHHFLDEKWLERIDDHEYPFILSTSMAEKFGYKSVEDFKKNAQKKFSLLETGIAKKPTSRLLLLNGVDDGVVPIEDSLLLFNYGSPKEGRFVEKLAHMGYPDTLAVAYEWFENLLAKDAKPDLRN</sequence>
<dbReference type="OrthoDB" id="5409895at2759"/>
<dbReference type="GeneID" id="31000185"/>
<keyword evidence="1" id="KW-0378">Hydrolase</keyword>
<evidence type="ECO:0000256" key="1">
    <source>
        <dbReference type="ARBA" id="ARBA00022801"/>
    </source>
</evidence>
<dbReference type="Proteomes" id="UP000214365">
    <property type="component" value="Unassembled WGS sequence"/>
</dbReference>
<dbReference type="Gene3D" id="3.40.50.1820">
    <property type="entry name" value="alpha/beta hydrolase"/>
    <property type="match status" value="1"/>
</dbReference>
<dbReference type="InterPro" id="IPR029058">
    <property type="entry name" value="AB_hydrolase_fold"/>
</dbReference>
<name>A0A225BCS8_TALAT</name>
<dbReference type="PANTHER" id="PTHR22946">
    <property type="entry name" value="DIENELACTONE HYDROLASE DOMAIN-CONTAINING PROTEIN-RELATED"/>
    <property type="match status" value="1"/>
</dbReference>
<evidence type="ECO:0000313" key="3">
    <source>
        <dbReference type="Proteomes" id="UP000214365"/>
    </source>
</evidence>
<dbReference type="EMBL" id="LFMY01000001">
    <property type="protein sequence ID" value="OKL63847.1"/>
    <property type="molecule type" value="Genomic_DNA"/>
</dbReference>
<keyword evidence="3" id="KW-1185">Reference proteome</keyword>
<dbReference type="Pfam" id="PF06500">
    <property type="entry name" value="FrsA-like"/>
    <property type="match status" value="1"/>
</dbReference>
<dbReference type="GO" id="GO:0016787">
    <property type="term" value="F:hydrolase activity"/>
    <property type="evidence" value="ECO:0007669"/>
    <property type="project" value="UniProtKB-KW"/>
</dbReference>
<evidence type="ECO:0008006" key="4">
    <source>
        <dbReference type="Google" id="ProtNLM"/>
    </source>
</evidence>
<dbReference type="SUPFAM" id="SSF53474">
    <property type="entry name" value="alpha/beta-Hydrolases"/>
    <property type="match status" value="1"/>
</dbReference>
<dbReference type="InterPro" id="IPR010520">
    <property type="entry name" value="FrsA-like"/>
</dbReference>
<comment type="caution">
    <text evidence="2">The sequence shown here is derived from an EMBL/GenBank/DDBJ whole genome shotgun (WGS) entry which is preliminary data.</text>
</comment>
<protein>
    <recommendedName>
        <fullName evidence="4">Conidial pigment biosynthesis protein Ayg1</fullName>
    </recommendedName>
</protein>
<evidence type="ECO:0000313" key="2">
    <source>
        <dbReference type="EMBL" id="OKL63847.1"/>
    </source>
</evidence>
<dbReference type="RefSeq" id="XP_020123968.1">
    <property type="nucleotide sequence ID" value="XM_020260236.1"/>
</dbReference>
<accession>A0A225BCS8</accession>
<dbReference type="AlphaFoldDB" id="A0A225BCS8"/>
<dbReference type="InterPro" id="IPR050261">
    <property type="entry name" value="FrsA_esterase"/>
</dbReference>
<gene>
    <name evidence="2" type="ORF">UA08_00430</name>
</gene>
<dbReference type="STRING" id="1441469.A0A225BCS8"/>
<dbReference type="PANTHER" id="PTHR22946:SF12">
    <property type="entry name" value="CONIDIAL PIGMENT BIOSYNTHESIS PROTEIN AYG1 (AFU_ORTHOLOGUE AFUA_2G17550)"/>
    <property type="match status" value="1"/>
</dbReference>
<proteinExistence type="predicted"/>
<dbReference type="FunFam" id="3.40.50.1820:FF:000145">
    <property type="entry name" value="Pigment biosynthesis protein"/>
    <property type="match status" value="1"/>
</dbReference>
<organism evidence="2 3">
    <name type="scientific">Talaromyces atroroseus</name>
    <dbReference type="NCBI Taxonomy" id="1441469"/>
    <lineage>
        <taxon>Eukaryota</taxon>
        <taxon>Fungi</taxon>
        <taxon>Dikarya</taxon>
        <taxon>Ascomycota</taxon>
        <taxon>Pezizomycotina</taxon>
        <taxon>Eurotiomycetes</taxon>
        <taxon>Eurotiomycetidae</taxon>
        <taxon>Eurotiales</taxon>
        <taxon>Trichocomaceae</taxon>
        <taxon>Talaromyces</taxon>
        <taxon>Talaromyces sect. Trachyspermi</taxon>
    </lineage>
</organism>
<reference evidence="2 3" key="1">
    <citation type="submission" date="2015-06" db="EMBL/GenBank/DDBJ databases">
        <title>Talaromyces atroroseus IBT 11181 draft genome.</title>
        <authorList>
            <person name="Rasmussen K.B."/>
            <person name="Rasmussen S."/>
            <person name="Petersen B."/>
            <person name="Sicheritz-Ponten T."/>
            <person name="Mortensen U.H."/>
            <person name="Thrane U."/>
        </authorList>
    </citation>
    <scope>NUCLEOTIDE SEQUENCE [LARGE SCALE GENOMIC DNA]</scope>
    <source>
        <strain evidence="2 3">IBT 11181</strain>
    </source>
</reference>